<dbReference type="Proteomes" id="UP000504623">
    <property type="component" value="Unplaced"/>
</dbReference>
<dbReference type="PANTHER" id="PTHR11394:SF58">
    <property type="entry name" value="TASTE RECEPTOR TYPE 2 MEMBER 7"/>
    <property type="match status" value="1"/>
</dbReference>
<sequence length="147" mass="16343">MPVRVESILMLIAAGEFSIGILGNTFIALVNCMDWIKNRKIVSIDLILISLAISRICLLCINASLANNLTPFSMSLISFLLLILSLWKHTRQMQLNATVCRNPSTVAHVGAMKAIISFLLLFIAYYLAFLVATSSYFMPETELAVTW</sequence>
<keyword evidence="7" id="KW-0297">G-protein coupled receptor</keyword>
<dbReference type="GO" id="GO:0033038">
    <property type="term" value="F:bitter taste receptor activity"/>
    <property type="evidence" value="ECO:0007669"/>
    <property type="project" value="InterPro"/>
</dbReference>
<evidence type="ECO:0000256" key="13">
    <source>
        <dbReference type="SAM" id="Phobius"/>
    </source>
</evidence>
<accession>A0A9B0TR58</accession>
<evidence type="ECO:0000256" key="3">
    <source>
        <dbReference type="ARBA" id="ARBA00022480"/>
    </source>
</evidence>
<evidence type="ECO:0000256" key="1">
    <source>
        <dbReference type="ARBA" id="ARBA00004141"/>
    </source>
</evidence>
<proteinExistence type="inferred from homology"/>
<evidence type="ECO:0000256" key="4">
    <source>
        <dbReference type="ARBA" id="ARBA00022606"/>
    </source>
</evidence>
<name>A0A9B0TR58_CHRAS</name>
<dbReference type="CTD" id="50837"/>
<evidence type="ECO:0000256" key="10">
    <source>
        <dbReference type="ARBA" id="ARBA00023180"/>
    </source>
</evidence>
<keyword evidence="6 13" id="KW-1133">Transmembrane helix</keyword>
<keyword evidence="5 13" id="KW-0812">Transmembrane</keyword>
<dbReference type="AlphaFoldDB" id="A0A9B0TR58"/>
<keyword evidence="8 13" id="KW-0472">Membrane</keyword>
<protein>
    <submittedName>
        <fullName evidence="15">Taste receptor type 2 member 7-like</fullName>
    </submittedName>
</protein>
<evidence type="ECO:0000256" key="7">
    <source>
        <dbReference type="ARBA" id="ARBA00023040"/>
    </source>
</evidence>
<evidence type="ECO:0000256" key="2">
    <source>
        <dbReference type="ARBA" id="ARBA00007376"/>
    </source>
</evidence>
<feature type="transmembrane region" description="Helical" evidence="13">
    <location>
        <begin position="118"/>
        <end position="138"/>
    </location>
</feature>
<comment type="subcellular location">
    <subcellularLocation>
        <location evidence="1">Membrane</location>
        <topology evidence="1">Multi-pass membrane protein</topology>
    </subcellularLocation>
</comment>
<evidence type="ECO:0000256" key="6">
    <source>
        <dbReference type="ARBA" id="ARBA00022989"/>
    </source>
</evidence>
<comment type="similarity">
    <text evidence="2 12">Belongs to the G-protein coupled receptor T2R family.</text>
</comment>
<keyword evidence="9" id="KW-0675">Receptor</keyword>
<organism evidence="14 15">
    <name type="scientific">Chrysochloris asiatica</name>
    <name type="common">Cape golden mole</name>
    <dbReference type="NCBI Taxonomy" id="185453"/>
    <lineage>
        <taxon>Eukaryota</taxon>
        <taxon>Metazoa</taxon>
        <taxon>Chordata</taxon>
        <taxon>Craniata</taxon>
        <taxon>Vertebrata</taxon>
        <taxon>Euteleostomi</taxon>
        <taxon>Mammalia</taxon>
        <taxon>Eutheria</taxon>
        <taxon>Afrotheria</taxon>
        <taxon>Chrysochloridae</taxon>
        <taxon>Chrysochlorinae</taxon>
        <taxon>Chrysochloris</taxon>
    </lineage>
</organism>
<evidence type="ECO:0000313" key="15">
    <source>
        <dbReference type="RefSeq" id="XP_006866139.1"/>
    </source>
</evidence>
<keyword evidence="4" id="KW-0716">Sensory transduction</keyword>
<feature type="transmembrane region" description="Helical" evidence="13">
    <location>
        <begin position="71"/>
        <end position="87"/>
    </location>
</feature>
<evidence type="ECO:0000256" key="12">
    <source>
        <dbReference type="RuleBase" id="RU004423"/>
    </source>
</evidence>
<keyword evidence="14" id="KW-1185">Reference proteome</keyword>
<dbReference type="InterPro" id="IPR007960">
    <property type="entry name" value="TAS2R"/>
</dbReference>
<keyword evidence="3" id="KW-0919">Taste</keyword>
<feature type="non-terminal residue" evidence="15">
    <location>
        <position position="147"/>
    </location>
</feature>
<evidence type="ECO:0000256" key="8">
    <source>
        <dbReference type="ARBA" id="ARBA00023136"/>
    </source>
</evidence>
<evidence type="ECO:0000256" key="11">
    <source>
        <dbReference type="ARBA" id="ARBA00023224"/>
    </source>
</evidence>
<evidence type="ECO:0000313" key="14">
    <source>
        <dbReference type="Proteomes" id="UP000504623"/>
    </source>
</evidence>
<dbReference type="GO" id="GO:0004930">
    <property type="term" value="F:G protein-coupled receptor activity"/>
    <property type="evidence" value="ECO:0007669"/>
    <property type="project" value="UniProtKB-KW"/>
</dbReference>
<feature type="transmembrane region" description="Helical" evidence="13">
    <location>
        <begin position="6"/>
        <end position="30"/>
    </location>
</feature>
<dbReference type="GeneID" id="102829068"/>
<feature type="transmembrane region" description="Helical" evidence="13">
    <location>
        <begin position="42"/>
        <end position="65"/>
    </location>
</feature>
<evidence type="ECO:0000256" key="9">
    <source>
        <dbReference type="ARBA" id="ARBA00023170"/>
    </source>
</evidence>
<dbReference type="GO" id="GO:0016020">
    <property type="term" value="C:membrane"/>
    <property type="evidence" value="ECO:0007669"/>
    <property type="project" value="UniProtKB-SubCell"/>
</dbReference>
<dbReference type="PANTHER" id="PTHR11394">
    <property type="entry name" value="TASTE RECEPTOR TYPE 2"/>
    <property type="match status" value="1"/>
</dbReference>
<evidence type="ECO:0000256" key="5">
    <source>
        <dbReference type="ARBA" id="ARBA00022692"/>
    </source>
</evidence>
<keyword evidence="11" id="KW-0807">Transducer</keyword>
<reference evidence="15" key="1">
    <citation type="submission" date="2025-08" db="UniProtKB">
        <authorList>
            <consortium name="RefSeq"/>
        </authorList>
    </citation>
    <scope>IDENTIFICATION</scope>
    <source>
        <tissue evidence="15">Spleen</tissue>
    </source>
</reference>
<dbReference type="RefSeq" id="XP_006866139.1">
    <property type="nucleotide sequence ID" value="XM_006866077.1"/>
</dbReference>
<keyword evidence="10" id="KW-0325">Glycoprotein</keyword>
<gene>
    <name evidence="15" type="primary">LOC102829068</name>
</gene>
<dbReference type="Pfam" id="PF05296">
    <property type="entry name" value="TAS2R"/>
    <property type="match status" value="2"/>
</dbReference>